<dbReference type="EMBL" id="ML119781">
    <property type="protein sequence ID" value="RPA74741.1"/>
    <property type="molecule type" value="Genomic_DNA"/>
</dbReference>
<evidence type="ECO:0008006" key="3">
    <source>
        <dbReference type="Google" id="ProtNLM"/>
    </source>
</evidence>
<protein>
    <recommendedName>
        <fullName evidence="3">F-box domain-containing protein</fullName>
    </recommendedName>
</protein>
<organism evidence="1 2">
    <name type="scientific">Ascobolus immersus RN42</name>
    <dbReference type="NCBI Taxonomy" id="1160509"/>
    <lineage>
        <taxon>Eukaryota</taxon>
        <taxon>Fungi</taxon>
        <taxon>Dikarya</taxon>
        <taxon>Ascomycota</taxon>
        <taxon>Pezizomycotina</taxon>
        <taxon>Pezizomycetes</taxon>
        <taxon>Pezizales</taxon>
        <taxon>Ascobolaceae</taxon>
        <taxon>Ascobolus</taxon>
    </lineage>
</organism>
<dbReference type="AlphaFoldDB" id="A0A3N4HRS9"/>
<evidence type="ECO:0000313" key="1">
    <source>
        <dbReference type="EMBL" id="RPA74741.1"/>
    </source>
</evidence>
<reference evidence="1 2" key="1">
    <citation type="journal article" date="2018" name="Nat. Ecol. Evol.">
        <title>Pezizomycetes genomes reveal the molecular basis of ectomycorrhizal truffle lifestyle.</title>
        <authorList>
            <person name="Murat C."/>
            <person name="Payen T."/>
            <person name="Noel B."/>
            <person name="Kuo A."/>
            <person name="Morin E."/>
            <person name="Chen J."/>
            <person name="Kohler A."/>
            <person name="Krizsan K."/>
            <person name="Balestrini R."/>
            <person name="Da Silva C."/>
            <person name="Montanini B."/>
            <person name="Hainaut M."/>
            <person name="Levati E."/>
            <person name="Barry K.W."/>
            <person name="Belfiori B."/>
            <person name="Cichocki N."/>
            <person name="Clum A."/>
            <person name="Dockter R.B."/>
            <person name="Fauchery L."/>
            <person name="Guy J."/>
            <person name="Iotti M."/>
            <person name="Le Tacon F."/>
            <person name="Lindquist E.A."/>
            <person name="Lipzen A."/>
            <person name="Malagnac F."/>
            <person name="Mello A."/>
            <person name="Molinier V."/>
            <person name="Miyauchi S."/>
            <person name="Poulain J."/>
            <person name="Riccioni C."/>
            <person name="Rubini A."/>
            <person name="Sitrit Y."/>
            <person name="Splivallo R."/>
            <person name="Traeger S."/>
            <person name="Wang M."/>
            <person name="Zifcakova L."/>
            <person name="Wipf D."/>
            <person name="Zambonelli A."/>
            <person name="Paolocci F."/>
            <person name="Nowrousian M."/>
            <person name="Ottonello S."/>
            <person name="Baldrian P."/>
            <person name="Spatafora J.W."/>
            <person name="Henrissat B."/>
            <person name="Nagy L.G."/>
            <person name="Aury J.M."/>
            <person name="Wincker P."/>
            <person name="Grigoriev I.V."/>
            <person name="Bonfante P."/>
            <person name="Martin F.M."/>
        </authorList>
    </citation>
    <scope>NUCLEOTIDE SEQUENCE [LARGE SCALE GENOMIC DNA]</scope>
    <source>
        <strain evidence="1 2">RN42</strain>
    </source>
</reference>
<evidence type="ECO:0000313" key="2">
    <source>
        <dbReference type="Proteomes" id="UP000275078"/>
    </source>
</evidence>
<keyword evidence="2" id="KW-1185">Reference proteome</keyword>
<gene>
    <name evidence="1" type="ORF">BJ508DRAFT_339720</name>
</gene>
<dbReference type="Proteomes" id="UP000275078">
    <property type="component" value="Unassembled WGS sequence"/>
</dbReference>
<proteinExistence type="predicted"/>
<accession>A0A3N4HRS9</accession>
<sequence>MSLWTRASFTTLPYEIHLLILTHVPSYDALINYISASHHLERILLSYPLTVFRALLNTELALFPPTKTAGRSLLIHALQQIHISHLAARPCPCKTCKPNQCRWKQQVHTLFTTTLHLRRGNAQDELTFWLSRVSSLPSSLPSSPLPPSIWAEMVDLHLTAIELAQTFTASSLPTITAHRLTSTRNTHLTTNPFTLIRGAPLAAILTASDLPISTTESTRILQAIYGLRLAIDLIRLGHAAGITIARLREVVWSAYDTLWQLEALVTVYAWLKASCNVMAIHGRPKREELKCVRHYRRRCTRFPADGQPSYDPTEALRSAHVDNIVFAEGLGGIWATGAAKRAGVARFSWGGWACEGVCVLREGLPEVGVLRKVLLPYEEGRGDDVIFGDGGGLEDYRFAWGVSAPWHGLRRVEGGVEAVERYVPVVRIADGRWAGFREGERCWEGGRLRVAWWVGERFDRRRGRREEKEVLRELAVWDDARLEGWGLLWPNNEGVRVGRI</sequence>
<name>A0A3N4HRS9_ASCIM</name>